<dbReference type="Proteomes" id="UP001159641">
    <property type="component" value="Unassembled WGS sequence"/>
</dbReference>
<gene>
    <name evidence="1" type="ORF">J1605_015868</name>
</gene>
<sequence length="69" mass="7154">MDSRWSGLGPMGTLLGYSRGPIAEGGAAGRWGPGQRSSLVGSCGAESSGWFAERFAERFSVPGAVRPSH</sequence>
<organism evidence="1 2">
    <name type="scientific">Eschrichtius robustus</name>
    <name type="common">California gray whale</name>
    <name type="synonym">Eschrichtius gibbosus</name>
    <dbReference type="NCBI Taxonomy" id="9764"/>
    <lineage>
        <taxon>Eukaryota</taxon>
        <taxon>Metazoa</taxon>
        <taxon>Chordata</taxon>
        <taxon>Craniata</taxon>
        <taxon>Vertebrata</taxon>
        <taxon>Euteleostomi</taxon>
        <taxon>Mammalia</taxon>
        <taxon>Eutheria</taxon>
        <taxon>Laurasiatheria</taxon>
        <taxon>Artiodactyla</taxon>
        <taxon>Whippomorpha</taxon>
        <taxon>Cetacea</taxon>
        <taxon>Mysticeti</taxon>
        <taxon>Eschrichtiidae</taxon>
        <taxon>Eschrichtius</taxon>
    </lineage>
</organism>
<comment type="caution">
    <text evidence="1">The sequence shown here is derived from an EMBL/GenBank/DDBJ whole genome shotgun (WGS) entry which is preliminary data.</text>
</comment>
<evidence type="ECO:0000313" key="1">
    <source>
        <dbReference type="EMBL" id="KAJ8776024.1"/>
    </source>
</evidence>
<accession>A0AB34G8E1</accession>
<evidence type="ECO:0000313" key="2">
    <source>
        <dbReference type="Proteomes" id="UP001159641"/>
    </source>
</evidence>
<proteinExistence type="predicted"/>
<reference evidence="1 2" key="1">
    <citation type="submission" date="2022-11" db="EMBL/GenBank/DDBJ databases">
        <title>Whole genome sequence of Eschrichtius robustus ER-17-0199.</title>
        <authorList>
            <person name="Bruniche-Olsen A."/>
            <person name="Black A.N."/>
            <person name="Fields C.J."/>
            <person name="Walden K."/>
            <person name="Dewoody J.A."/>
        </authorList>
    </citation>
    <scope>NUCLEOTIDE SEQUENCE [LARGE SCALE GENOMIC DNA]</scope>
    <source>
        <strain evidence="1">ER-17-0199</strain>
        <tissue evidence="1">Blubber</tissue>
    </source>
</reference>
<keyword evidence="2" id="KW-1185">Reference proteome</keyword>
<name>A0AB34G8E1_ESCRO</name>
<protein>
    <submittedName>
        <fullName evidence="1">Uncharacterized protein</fullName>
    </submittedName>
</protein>
<dbReference type="AlphaFoldDB" id="A0AB34G8E1"/>
<dbReference type="EMBL" id="JAIQCJ010002527">
    <property type="protein sequence ID" value="KAJ8776024.1"/>
    <property type="molecule type" value="Genomic_DNA"/>
</dbReference>